<proteinExistence type="predicted"/>
<dbReference type="Proteomes" id="UP001443914">
    <property type="component" value="Unassembled WGS sequence"/>
</dbReference>
<sequence length="140" mass="16169">MSEERLAKMEEKLSNMAEAISILVNTVSKIGVVKDNESSPNQGGSEIHDSQVKLDIPDFNGSLNPEELLDWLRSVERVFEYKEYDDVKKFKVATLKFKGYASLWFKGIKQQRAKTGKEPLKPWEKLKKKLQKKFITPDYT</sequence>
<organism evidence="1 2">
    <name type="scientific">Saponaria officinalis</name>
    <name type="common">Common soapwort</name>
    <name type="synonym">Lychnis saponaria</name>
    <dbReference type="NCBI Taxonomy" id="3572"/>
    <lineage>
        <taxon>Eukaryota</taxon>
        <taxon>Viridiplantae</taxon>
        <taxon>Streptophyta</taxon>
        <taxon>Embryophyta</taxon>
        <taxon>Tracheophyta</taxon>
        <taxon>Spermatophyta</taxon>
        <taxon>Magnoliopsida</taxon>
        <taxon>eudicotyledons</taxon>
        <taxon>Gunneridae</taxon>
        <taxon>Pentapetalae</taxon>
        <taxon>Caryophyllales</taxon>
        <taxon>Caryophyllaceae</taxon>
        <taxon>Caryophylleae</taxon>
        <taxon>Saponaria</taxon>
    </lineage>
</organism>
<name>A0AAW1LE97_SAPOF</name>
<dbReference type="EMBL" id="JBDFQZ010000004">
    <property type="protein sequence ID" value="KAK9732699.1"/>
    <property type="molecule type" value="Genomic_DNA"/>
</dbReference>
<keyword evidence="2" id="KW-1185">Reference proteome</keyword>
<comment type="caution">
    <text evidence="1">The sequence shown here is derived from an EMBL/GenBank/DDBJ whole genome shotgun (WGS) entry which is preliminary data.</text>
</comment>
<gene>
    <name evidence="1" type="ORF">RND81_04G015800</name>
</gene>
<reference evidence="1" key="1">
    <citation type="submission" date="2024-03" db="EMBL/GenBank/DDBJ databases">
        <title>WGS assembly of Saponaria officinalis var. Norfolk2.</title>
        <authorList>
            <person name="Jenkins J."/>
            <person name="Shu S."/>
            <person name="Grimwood J."/>
            <person name="Barry K."/>
            <person name="Goodstein D."/>
            <person name="Schmutz J."/>
            <person name="Leebens-Mack J."/>
            <person name="Osbourn A."/>
        </authorList>
    </citation>
    <scope>NUCLEOTIDE SEQUENCE [LARGE SCALE GENOMIC DNA]</scope>
    <source>
        <strain evidence="1">JIC</strain>
    </source>
</reference>
<protein>
    <recommendedName>
        <fullName evidence="3">Retrotransposon gag domain-containing protein</fullName>
    </recommendedName>
</protein>
<evidence type="ECO:0008006" key="3">
    <source>
        <dbReference type="Google" id="ProtNLM"/>
    </source>
</evidence>
<evidence type="ECO:0000313" key="1">
    <source>
        <dbReference type="EMBL" id="KAK9732699.1"/>
    </source>
</evidence>
<dbReference type="AlphaFoldDB" id="A0AAW1LE97"/>
<accession>A0AAW1LE97</accession>
<evidence type="ECO:0000313" key="2">
    <source>
        <dbReference type="Proteomes" id="UP001443914"/>
    </source>
</evidence>